<evidence type="ECO:0000256" key="1">
    <source>
        <dbReference type="SAM" id="Phobius"/>
    </source>
</evidence>
<keyword evidence="1" id="KW-0472">Membrane</keyword>
<dbReference type="AlphaFoldDB" id="A0A0V1DY14"/>
<evidence type="ECO:0000313" key="2">
    <source>
        <dbReference type="EMBL" id="KRY66447.1"/>
    </source>
</evidence>
<keyword evidence="1" id="KW-0812">Transmembrane</keyword>
<feature type="transmembrane region" description="Helical" evidence="1">
    <location>
        <begin position="320"/>
        <end position="341"/>
    </location>
</feature>
<dbReference type="EMBL" id="JYDR01000169">
    <property type="protein sequence ID" value="KRY66447.1"/>
    <property type="molecule type" value="Genomic_DNA"/>
</dbReference>
<organism evidence="2 3">
    <name type="scientific">Trichinella pseudospiralis</name>
    <name type="common">Parasitic roundworm</name>
    <dbReference type="NCBI Taxonomy" id="6337"/>
    <lineage>
        <taxon>Eukaryota</taxon>
        <taxon>Metazoa</taxon>
        <taxon>Ecdysozoa</taxon>
        <taxon>Nematoda</taxon>
        <taxon>Enoplea</taxon>
        <taxon>Dorylaimia</taxon>
        <taxon>Trichinellida</taxon>
        <taxon>Trichinellidae</taxon>
        <taxon>Trichinella</taxon>
    </lineage>
</organism>
<accession>A0A0V1DY14</accession>
<reference evidence="2 3" key="1">
    <citation type="submission" date="2015-01" db="EMBL/GenBank/DDBJ databases">
        <title>Evolution of Trichinella species and genotypes.</title>
        <authorList>
            <person name="Korhonen P.K."/>
            <person name="Edoardo P."/>
            <person name="Giuseppe L.R."/>
            <person name="Gasser R.B."/>
        </authorList>
    </citation>
    <scope>NUCLEOTIDE SEQUENCE [LARGE SCALE GENOMIC DNA]</scope>
    <source>
        <strain evidence="2">ISS13</strain>
    </source>
</reference>
<comment type="caution">
    <text evidence="2">The sequence shown here is derived from an EMBL/GenBank/DDBJ whole genome shotgun (WGS) entry which is preliminary data.</text>
</comment>
<proteinExistence type="predicted"/>
<protein>
    <submittedName>
        <fullName evidence="2">Uncharacterized protein</fullName>
    </submittedName>
</protein>
<keyword evidence="1" id="KW-1133">Transmembrane helix</keyword>
<name>A0A0V1DY14_TRIPS</name>
<sequence>MFLGHLSCASGLLFFRVSLQKFSGKLFIIFPNIGVYLTVKAVLSCTVTLEKLDADFQCVHFLRWSEENFIFTTWICVDSDEDYEQAEMKGLFTLGWRLANRSHRQSLELVTHCRKTDQFDDISVVFVMYGDSYSKQIRHYCLMECLKIDLQFIVRFFSDMNITAKRNFSSGIIFKRLFRSICQFCFFHFDFVSTDGVSVLEIPELLKRIQSYNECKVFLLHWLLYNLNLMNEEVQASENAAAIDSARFARFISFLLYVYCPRFPCSTGCKLELISSLMLYRIACLRDSDSISYSSISSVRFLSFCKSLKLDYTHSNMNCLLLLLLLLLPAFFLLDQFIFIIESNVEL</sequence>
<evidence type="ECO:0000313" key="3">
    <source>
        <dbReference type="Proteomes" id="UP000054632"/>
    </source>
</evidence>
<dbReference type="Proteomes" id="UP000054632">
    <property type="component" value="Unassembled WGS sequence"/>
</dbReference>
<gene>
    <name evidence="2" type="ORF">T4A_3505</name>
</gene>